<dbReference type="SMART" id="SM00267">
    <property type="entry name" value="GGDEF"/>
    <property type="match status" value="1"/>
</dbReference>
<gene>
    <name evidence="8" type="ORF">D0466_09795</name>
</gene>
<keyword evidence="9" id="KW-1185">Reference proteome</keyword>
<evidence type="ECO:0000313" key="9">
    <source>
        <dbReference type="Proteomes" id="UP000262939"/>
    </source>
</evidence>
<dbReference type="InterPro" id="IPR003660">
    <property type="entry name" value="HAMP_dom"/>
</dbReference>
<feature type="transmembrane region" description="Helical" evidence="4">
    <location>
        <begin position="12"/>
        <end position="32"/>
    </location>
</feature>
<dbReference type="PANTHER" id="PTHR43155">
    <property type="entry name" value="CYCLIC DI-GMP PHOSPHODIESTERASE PA4108-RELATED"/>
    <property type="match status" value="1"/>
</dbReference>
<keyword evidence="3 4" id="KW-0472">Membrane</keyword>
<feature type="domain" description="HAMP" evidence="5">
    <location>
        <begin position="191"/>
        <end position="243"/>
    </location>
</feature>
<dbReference type="RefSeq" id="WP_117322393.1">
    <property type="nucleotide sequence ID" value="NZ_QVTD01000005.1"/>
</dbReference>
<dbReference type="InterPro" id="IPR000160">
    <property type="entry name" value="GGDEF_dom"/>
</dbReference>
<dbReference type="NCBIfam" id="TIGR00254">
    <property type="entry name" value="GGDEF"/>
    <property type="match status" value="1"/>
</dbReference>
<comment type="caution">
    <text evidence="8">The sequence shown here is derived from an EMBL/GenBank/DDBJ whole genome shotgun (WGS) entry which is preliminary data.</text>
</comment>
<evidence type="ECO:0000259" key="7">
    <source>
        <dbReference type="PROSITE" id="PS51832"/>
    </source>
</evidence>
<feature type="domain" description="GGDEF" evidence="6">
    <location>
        <begin position="275"/>
        <end position="405"/>
    </location>
</feature>
<feature type="domain" description="HD-GYP" evidence="7">
    <location>
        <begin position="420"/>
        <end position="613"/>
    </location>
</feature>
<evidence type="ECO:0000256" key="1">
    <source>
        <dbReference type="ARBA" id="ARBA00004236"/>
    </source>
</evidence>
<dbReference type="PROSITE" id="PS51832">
    <property type="entry name" value="HD_GYP"/>
    <property type="match status" value="1"/>
</dbReference>
<dbReference type="SMART" id="SM00304">
    <property type="entry name" value="HAMP"/>
    <property type="match status" value="1"/>
</dbReference>
<dbReference type="SMART" id="SM00471">
    <property type="entry name" value="HDc"/>
    <property type="match status" value="1"/>
</dbReference>
<dbReference type="Pfam" id="PF13487">
    <property type="entry name" value="HD_5"/>
    <property type="match status" value="1"/>
</dbReference>
<dbReference type="InterPro" id="IPR003607">
    <property type="entry name" value="HD/PDEase_dom"/>
</dbReference>
<dbReference type="PROSITE" id="PS50887">
    <property type="entry name" value="GGDEF"/>
    <property type="match status" value="1"/>
</dbReference>
<sequence length="613" mass="68316">MYRKLGLQSKIILLFSAMIFVTMSAGIIFNIYTISDAVKKTYVSQLKGITTTINGRYEESRSIQDVQQIFDYIKQQEENVLALNLHVKKGERSTVLASSDRSIIGSATPDTLSPSLESGKTMISHLKEGEKQSVRLIAPLLEDGMIIGAIEIFIDETDDEALVQQRIEFMAIFSIIISVILFVLLWYIIRRLFVLPLMSLREAAVSIQQGKDYEEVQLNASREINELAAAFNEMVYNLEDRYVKSITDSLTGTYNSAYFKQKLSESMIQAKETGESMALLFCDIDNFKKLNDHEGHLFGDKVLKQISELILSNVGPDDTVCRYGGEEFVVIMPYTDGPAAKSKAEKLRHLVAIHGNQSVLTPITISIGIAVFPDDAEEENLVHTADQAMYTAKGHGKNRVVLASELKSFRKQNYVRKVDDQKWLLDTILSLAKAVEVKDPYTHNHSERVSKYAGAVASSMGLADEEVKNISIAGLLHDVGKIGIPDGILNKEGRLTNEEYEIMKSHPVLGYHILASVEELKETLPYVLYHHERPDGKGYPHGLTDGIPLGARIIAVADAFHSMTSARPYRKNALSEELAIEELKKGQGTQFDPVVVGQFLSVIKDIEKLSRPG</sequence>
<dbReference type="CDD" id="cd06225">
    <property type="entry name" value="HAMP"/>
    <property type="match status" value="1"/>
</dbReference>
<dbReference type="Gene3D" id="1.10.3210.10">
    <property type="entry name" value="Hypothetical protein af1432"/>
    <property type="match status" value="1"/>
</dbReference>
<reference evidence="8 9" key="1">
    <citation type="submission" date="2018-08" db="EMBL/GenBank/DDBJ databases">
        <title>Bacillus chawlae sp. nov., Bacillus glennii sp. nov., and Bacillus saganii sp. nov. Isolated from the Vehicle Assembly Building at Kennedy Space Center where the Viking Spacecraft were Assembled.</title>
        <authorList>
            <person name="Seuylemezian A."/>
            <person name="Vaishampayan P."/>
        </authorList>
    </citation>
    <scope>NUCLEOTIDE SEQUENCE [LARGE SCALE GENOMIC DNA]</scope>
    <source>
        <strain evidence="8 9">V44-8</strain>
    </source>
</reference>
<evidence type="ECO:0000256" key="3">
    <source>
        <dbReference type="ARBA" id="ARBA00023136"/>
    </source>
</evidence>
<evidence type="ECO:0000259" key="6">
    <source>
        <dbReference type="PROSITE" id="PS50887"/>
    </source>
</evidence>
<dbReference type="FunFam" id="3.30.70.270:FF:000001">
    <property type="entry name" value="Diguanylate cyclase domain protein"/>
    <property type="match status" value="1"/>
</dbReference>
<dbReference type="OrthoDB" id="9759601at2"/>
<keyword evidence="4" id="KW-1133">Transmembrane helix</keyword>
<dbReference type="InterPro" id="IPR006675">
    <property type="entry name" value="HDIG_dom"/>
</dbReference>
<feature type="transmembrane region" description="Helical" evidence="4">
    <location>
        <begin position="169"/>
        <end position="189"/>
    </location>
</feature>
<dbReference type="NCBIfam" id="TIGR00277">
    <property type="entry name" value="HDIG"/>
    <property type="match status" value="1"/>
</dbReference>
<evidence type="ECO:0000256" key="4">
    <source>
        <dbReference type="SAM" id="Phobius"/>
    </source>
</evidence>
<accession>A0A372LCS3</accession>
<dbReference type="EMBL" id="QVTD01000005">
    <property type="protein sequence ID" value="RFU63754.1"/>
    <property type="molecule type" value="Genomic_DNA"/>
</dbReference>
<organism evidence="8 9">
    <name type="scientific">Peribacillus glennii</name>
    <dbReference type="NCBI Taxonomy" id="2303991"/>
    <lineage>
        <taxon>Bacteria</taxon>
        <taxon>Bacillati</taxon>
        <taxon>Bacillota</taxon>
        <taxon>Bacilli</taxon>
        <taxon>Bacillales</taxon>
        <taxon>Bacillaceae</taxon>
        <taxon>Peribacillus</taxon>
    </lineage>
</organism>
<dbReference type="Gene3D" id="6.10.340.10">
    <property type="match status" value="1"/>
</dbReference>
<dbReference type="AlphaFoldDB" id="A0A372LCS3"/>
<dbReference type="GO" id="GO:0007165">
    <property type="term" value="P:signal transduction"/>
    <property type="evidence" value="ECO:0007669"/>
    <property type="project" value="InterPro"/>
</dbReference>
<dbReference type="GO" id="GO:0005886">
    <property type="term" value="C:plasma membrane"/>
    <property type="evidence" value="ECO:0007669"/>
    <property type="project" value="UniProtKB-SubCell"/>
</dbReference>
<keyword evidence="2" id="KW-1003">Cell membrane</keyword>
<name>A0A372LCS3_9BACI</name>
<dbReference type="Gene3D" id="3.30.70.270">
    <property type="match status" value="1"/>
</dbReference>
<dbReference type="InterPro" id="IPR043128">
    <property type="entry name" value="Rev_trsase/Diguanyl_cyclase"/>
</dbReference>
<dbReference type="InterPro" id="IPR037522">
    <property type="entry name" value="HD_GYP_dom"/>
</dbReference>
<dbReference type="InterPro" id="IPR029787">
    <property type="entry name" value="Nucleotide_cyclase"/>
</dbReference>
<dbReference type="CDD" id="cd00077">
    <property type="entry name" value="HDc"/>
    <property type="match status" value="1"/>
</dbReference>
<evidence type="ECO:0000259" key="5">
    <source>
        <dbReference type="PROSITE" id="PS50885"/>
    </source>
</evidence>
<dbReference type="CDD" id="cd01949">
    <property type="entry name" value="GGDEF"/>
    <property type="match status" value="1"/>
</dbReference>
<protein>
    <submittedName>
        <fullName evidence="8">Diguanylate cyclase</fullName>
    </submittedName>
</protein>
<proteinExistence type="predicted"/>
<dbReference type="SUPFAM" id="SSF109604">
    <property type="entry name" value="HD-domain/PDEase-like"/>
    <property type="match status" value="1"/>
</dbReference>
<keyword evidence="4" id="KW-0812">Transmembrane</keyword>
<dbReference type="Pfam" id="PF00990">
    <property type="entry name" value="GGDEF"/>
    <property type="match status" value="1"/>
</dbReference>
<dbReference type="PROSITE" id="PS50885">
    <property type="entry name" value="HAMP"/>
    <property type="match status" value="1"/>
</dbReference>
<dbReference type="SUPFAM" id="SSF158472">
    <property type="entry name" value="HAMP domain-like"/>
    <property type="match status" value="1"/>
</dbReference>
<dbReference type="Proteomes" id="UP000262939">
    <property type="component" value="Unassembled WGS sequence"/>
</dbReference>
<evidence type="ECO:0000313" key="8">
    <source>
        <dbReference type="EMBL" id="RFU63754.1"/>
    </source>
</evidence>
<dbReference type="SUPFAM" id="SSF55073">
    <property type="entry name" value="Nucleotide cyclase"/>
    <property type="match status" value="1"/>
</dbReference>
<evidence type="ECO:0000256" key="2">
    <source>
        <dbReference type="ARBA" id="ARBA00022475"/>
    </source>
</evidence>
<comment type="subcellular location">
    <subcellularLocation>
        <location evidence="1">Cell membrane</location>
    </subcellularLocation>
</comment>